<keyword evidence="3 4" id="KW-0456">Lyase</keyword>
<accession>A0ABT9ZPY5</accession>
<comment type="pathway">
    <text evidence="1 4">Quinol/quinone metabolism; menaquinone biosynthesis.</text>
</comment>
<dbReference type="EC" id="4.2.1.151" evidence="4"/>
<dbReference type="HAMAP" id="MF_00995">
    <property type="entry name" value="MqnA"/>
    <property type="match status" value="1"/>
</dbReference>
<keyword evidence="2 4" id="KW-0474">Menaquinone biosynthesis</keyword>
<dbReference type="PANTHER" id="PTHR37690:SF1">
    <property type="entry name" value="CHORISMATE DEHYDRATASE"/>
    <property type="match status" value="1"/>
</dbReference>
<dbReference type="GO" id="GO:0016829">
    <property type="term" value="F:lyase activity"/>
    <property type="evidence" value="ECO:0007669"/>
    <property type="project" value="UniProtKB-KW"/>
</dbReference>
<comment type="similarity">
    <text evidence="4">Belongs to the MqnA/MqnD family. MqnA subfamily.</text>
</comment>
<dbReference type="SUPFAM" id="SSF53850">
    <property type="entry name" value="Periplasmic binding protein-like II"/>
    <property type="match status" value="1"/>
</dbReference>
<dbReference type="InterPro" id="IPR030868">
    <property type="entry name" value="MqnA"/>
</dbReference>
<gene>
    <name evidence="4" type="primary">mqnA</name>
    <name evidence="5" type="ORF">J2S74_000676</name>
</gene>
<evidence type="ECO:0000256" key="2">
    <source>
        <dbReference type="ARBA" id="ARBA00022428"/>
    </source>
</evidence>
<dbReference type="Gene3D" id="3.40.190.10">
    <property type="entry name" value="Periplasmic binding protein-like II"/>
    <property type="match status" value="2"/>
</dbReference>
<dbReference type="Pfam" id="PF02621">
    <property type="entry name" value="VitK2_biosynth"/>
    <property type="match status" value="1"/>
</dbReference>
<dbReference type="RefSeq" id="WP_307321756.1">
    <property type="nucleotide sequence ID" value="NZ_JAUSUG010000002.1"/>
</dbReference>
<sequence length="281" mass="32714">MTISVGHNQYTNALPLFFYIDYDKMRELNISFVTRLPAELNRGLADGKLDISLISSFSYALNAEKYELLPGLSVSAQKAVGSIYLFSKVPINDLNNKNIALTNRSATSVALLKVLLKEFYNYDVNYDVMDPNVDEMLNNHDACLIIGDEAILTFREKKLKLYSYDLGRMWSIFTGLPMTFAIFAVRKEIYLQKQVEIRLIWDELIKSKELSREKKFRPMIHKIKEKYGGDYSFWLDYFNSCLNYELNEEQMAGLQYYYELAYKHSLIERVPNLSPLSMLEK</sequence>
<evidence type="ECO:0000313" key="5">
    <source>
        <dbReference type="EMBL" id="MDQ0253304.1"/>
    </source>
</evidence>
<organism evidence="5 6">
    <name type="scientific">Evansella vedderi</name>
    <dbReference type="NCBI Taxonomy" id="38282"/>
    <lineage>
        <taxon>Bacteria</taxon>
        <taxon>Bacillati</taxon>
        <taxon>Bacillota</taxon>
        <taxon>Bacilli</taxon>
        <taxon>Bacillales</taxon>
        <taxon>Bacillaceae</taxon>
        <taxon>Evansella</taxon>
    </lineage>
</organism>
<evidence type="ECO:0000256" key="1">
    <source>
        <dbReference type="ARBA" id="ARBA00004863"/>
    </source>
</evidence>
<proteinExistence type="inferred from homology"/>
<keyword evidence="6" id="KW-1185">Reference proteome</keyword>
<dbReference type="InterPro" id="IPR003773">
    <property type="entry name" value="Menaquinone_biosynth"/>
</dbReference>
<comment type="function">
    <text evidence="4">Catalyzes the dehydration of chorismate into 3-[(1-carboxyvinyl)oxy]benzoate, a step in the biosynthesis of menaquinone (MK, vitamin K2).</text>
</comment>
<dbReference type="Proteomes" id="UP001230005">
    <property type="component" value="Unassembled WGS sequence"/>
</dbReference>
<dbReference type="CDD" id="cd13634">
    <property type="entry name" value="PBP2_Sco4506"/>
    <property type="match status" value="1"/>
</dbReference>
<dbReference type="PANTHER" id="PTHR37690">
    <property type="entry name" value="CHORISMATE DEHYDRATASE"/>
    <property type="match status" value="1"/>
</dbReference>
<comment type="caution">
    <text evidence="5">The sequence shown here is derived from an EMBL/GenBank/DDBJ whole genome shotgun (WGS) entry which is preliminary data.</text>
</comment>
<evidence type="ECO:0000256" key="4">
    <source>
        <dbReference type="HAMAP-Rule" id="MF_00995"/>
    </source>
</evidence>
<evidence type="ECO:0000313" key="6">
    <source>
        <dbReference type="Proteomes" id="UP001230005"/>
    </source>
</evidence>
<dbReference type="EMBL" id="JAUSUG010000002">
    <property type="protein sequence ID" value="MDQ0253304.1"/>
    <property type="molecule type" value="Genomic_DNA"/>
</dbReference>
<evidence type="ECO:0000256" key="3">
    <source>
        <dbReference type="ARBA" id="ARBA00023239"/>
    </source>
</evidence>
<protein>
    <recommendedName>
        <fullName evidence="4">Chorismate dehydratase</fullName>
        <ecNumber evidence="4">4.2.1.151</ecNumber>
    </recommendedName>
    <alternativeName>
        <fullName evidence="4">Menaquinone biosynthetic enzyme MqnA</fullName>
    </alternativeName>
</protein>
<reference evidence="5 6" key="1">
    <citation type="submission" date="2023-07" db="EMBL/GenBank/DDBJ databases">
        <title>Genomic Encyclopedia of Type Strains, Phase IV (KMG-IV): sequencing the most valuable type-strain genomes for metagenomic binning, comparative biology and taxonomic classification.</title>
        <authorList>
            <person name="Goeker M."/>
        </authorList>
    </citation>
    <scope>NUCLEOTIDE SEQUENCE [LARGE SCALE GENOMIC DNA]</scope>
    <source>
        <strain evidence="5 6">DSM 9768</strain>
    </source>
</reference>
<name>A0ABT9ZPY5_9BACI</name>
<comment type="catalytic activity">
    <reaction evidence="4">
        <text>chorismate = 3-[(1-carboxyvinyl)-oxy]benzoate + H2O</text>
        <dbReference type="Rhea" id="RHEA:40051"/>
        <dbReference type="ChEBI" id="CHEBI:15377"/>
        <dbReference type="ChEBI" id="CHEBI:29748"/>
        <dbReference type="ChEBI" id="CHEBI:76981"/>
        <dbReference type="EC" id="4.2.1.151"/>
    </reaction>
</comment>